<feature type="signal peptide" evidence="2">
    <location>
        <begin position="1"/>
        <end position="27"/>
    </location>
</feature>
<evidence type="ECO:0000259" key="3">
    <source>
        <dbReference type="Pfam" id="PF12146"/>
    </source>
</evidence>
<dbReference type="PANTHER" id="PTHR43265">
    <property type="entry name" value="ESTERASE ESTD"/>
    <property type="match status" value="1"/>
</dbReference>
<evidence type="ECO:0000256" key="2">
    <source>
        <dbReference type="SAM" id="SignalP"/>
    </source>
</evidence>
<feature type="region of interest" description="Disordered" evidence="1">
    <location>
        <begin position="441"/>
        <end position="468"/>
    </location>
</feature>
<dbReference type="Pfam" id="PF12146">
    <property type="entry name" value="Hydrolase_4"/>
    <property type="match status" value="1"/>
</dbReference>
<feature type="compositionally biased region" description="Basic and acidic residues" evidence="1">
    <location>
        <begin position="448"/>
        <end position="459"/>
    </location>
</feature>
<dbReference type="EMBL" id="JADIKM010000001">
    <property type="protein sequence ID" value="MFK2903275.1"/>
    <property type="molecule type" value="Genomic_DNA"/>
</dbReference>
<evidence type="ECO:0000313" key="5">
    <source>
        <dbReference type="Proteomes" id="UP001620460"/>
    </source>
</evidence>
<dbReference type="PANTHER" id="PTHR43265:SF1">
    <property type="entry name" value="ESTERASE ESTD"/>
    <property type="match status" value="1"/>
</dbReference>
<organism evidence="4 5">
    <name type="scientific">Dyella ginsengisoli</name>
    <dbReference type="NCBI Taxonomy" id="363848"/>
    <lineage>
        <taxon>Bacteria</taxon>
        <taxon>Pseudomonadati</taxon>
        <taxon>Pseudomonadota</taxon>
        <taxon>Gammaproteobacteria</taxon>
        <taxon>Lysobacterales</taxon>
        <taxon>Rhodanobacteraceae</taxon>
        <taxon>Dyella</taxon>
    </lineage>
</organism>
<proteinExistence type="predicted"/>
<accession>A0ABW8JUC0</accession>
<feature type="chain" id="PRO_5047307082" evidence="2">
    <location>
        <begin position="28"/>
        <end position="468"/>
    </location>
</feature>
<gene>
    <name evidence="4" type="ORF">ISP17_04820</name>
</gene>
<dbReference type="GO" id="GO:0016787">
    <property type="term" value="F:hydrolase activity"/>
    <property type="evidence" value="ECO:0007669"/>
    <property type="project" value="UniProtKB-KW"/>
</dbReference>
<dbReference type="SUPFAM" id="SSF53474">
    <property type="entry name" value="alpha/beta-Hydrolases"/>
    <property type="match status" value="1"/>
</dbReference>
<keyword evidence="5" id="KW-1185">Reference proteome</keyword>
<comment type="caution">
    <text evidence="4">The sequence shown here is derived from an EMBL/GenBank/DDBJ whole genome shotgun (WGS) entry which is preliminary data.</text>
</comment>
<dbReference type="InterPro" id="IPR029058">
    <property type="entry name" value="AB_hydrolase_fold"/>
</dbReference>
<keyword evidence="2" id="KW-0732">Signal</keyword>
<protein>
    <submittedName>
        <fullName evidence="4">Alpha/beta hydrolase</fullName>
    </submittedName>
</protein>
<sequence>MAVSHAHAVFAGALALLFASLPLASHAADRCEVGIYRLADGEDVDIGPSDNGTLRWRKLDGTSGALRQAAPGHWQSSYGWTGRADGIEVSFHACPTEGLHFGGLAGRRLPLAVTETRFVSRGTTLVGRLLLPPGKSRVPVVVLVHGAEHDSARRFNYLQRLLPSQGVGAFVYDKRGTGRSGGQYTQDFDLLADDAVAAMREARRLAGRRLSRIGYQGGSQGGWVVPLATRRAPVDFAIVSFGLAVSVIDEDQQEIALEMQLKGYRPDIVAKGQAIGAAAERVIASGATEGLDALDAIRARYRHEPWYKDVHGNYTWVVLPLSRQQIVAKSGAFHFGTPFHYDPMPTLSAVTVPQLWVLGGMDLEAPSAETSRRLQRLIAARHPITLALYPGAEHGMTEFEIGPHGERLSTRYAPGYFRMLADFARHGSLVGAYGQARITRTDSASTTWRDRHSDRRVTEKTAPNDALP</sequence>
<keyword evidence="4" id="KW-0378">Hydrolase</keyword>
<dbReference type="Gene3D" id="3.40.50.1820">
    <property type="entry name" value="alpha/beta hydrolase"/>
    <property type="match status" value="1"/>
</dbReference>
<dbReference type="InterPro" id="IPR053145">
    <property type="entry name" value="AB_hydrolase_Est10"/>
</dbReference>
<reference evidence="4 5" key="1">
    <citation type="submission" date="2020-10" db="EMBL/GenBank/DDBJ databases">
        <title>Phylogeny of dyella-like bacteria.</title>
        <authorList>
            <person name="Fu J."/>
        </authorList>
    </citation>
    <scope>NUCLEOTIDE SEQUENCE [LARGE SCALE GENOMIC DNA]</scope>
    <source>
        <strain evidence="4 5">Gsoil3046</strain>
    </source>
</reference>
<name>A0ABW8JUC0_9GAMM</name>
<dbReference type="InterPro" id="IPR022742">
    <property type="entry name" value="Hydrolase_4"/>
</dbReference>
<dbReference type="Proteomes" id="UP001620460">
    <property type="component" value="Unassembled WGS sequence"/>
</dbReference>
<evidence type="ECO:0000256" key="1">
    <source>
        <dbReference type="SAM" id="MobiDB-lite"/>
    </source>
</evidence>
<feature type="domain" description="Serine aminopeptidase S33" evidence="3">
    <location>
        <begin position="140"/>
        <end position="239"/>
    </location>
</feature>
<evidence type="ECO:0000313" key="4">
    <source>
        <dbReference type="EMBL" id="MFK2903275.1"/>
    </source>
</evidence>